<evidence type="ECO:0000256" key="6">
    <source>
        <dbReference type="ARBA" id="ARBA00022763"/>
    </source>
</evidence>
<keyword evidence="10" id="KW-0234">DNA repair</keyword>
<dbReference type="FunFam" id="1.10.10.10:FF:000024">
    <property type="entry name" value="U5 small nuclear ribonucleoprotein helicase"/>
    <property type="match status" value="1"/>
</dbReference>
<dbReference type="InterPro" id="IPR003593">
    <property type="entry name" value="AAA+_ATPase"/>
</dbReference>
<gene>
    <name evidence="14" type="ORF">CTOB1V02_LOCUS3345</name>
</gene>
<dbReference type="OrthoDB" id="5575at2759"/>
<dbReference type="FunFam" id="1.10.10.10:FF:000012">
    <property type="entry name" value="U5 small nuclear ribonucleoprotein helicase"/>
    <property type="match status" value="1"/>
</dbReference>
<evidence type="ECO:0000256" key="10">
    <source>
        <dbReference type="ARBA" id="ARBA00023204"/>
    </source>
</evidence>
<dbReference type="Gene3D" id="1.10.3380.10">
    <property type="entry name" value="Sec63 N-terminal domain-like domain"/>
    <property type="match status" value="2"/>
</dbReference>
<keyword evidence="9" id="KW-0067">ATP-binding</keyword>
<dbReference type="PIRSF" id="PIRSF039073">
    <property type="entry name" value="BRR2"/>
    <property type="match status" value="1"/>
</dbReference>
<dbReference type="PANTHER" id="PTHR47961">
    <property type="entry name" value="DNA POLYMERASE THETA, PUTATIVE (AFU_ORTHOLOGUE AFUA_1G05260)-RELATED"/>
    <property type="match status" value="1"/>
</dbReference>
<dbReference type="Pfam" id="PF00270">
    <property type="entry name" value="DEAD"/>
    <property type="match status" value="2"/>
</dbReference>
<evidence type="ECO:0000256" key="2">
    <source>
        <dbReference type="ARBA" id="ARBA00004514"/>
    </source>
</evidence>
<dbReference type="InterPro" id="IPR036390">
    <property type="entry name" value="WH_DNA-bd_sf"/>
</dbReference>
<dbReference type="GO" id="GO:0003676">
    <property type="term" value="F:nucleic acid binding"/>
    <property type="evidence" value="ECO:0007669"/>
    <property type="project" value="InterPro"/>
</dbReference>
<dbReference type="CDD" id="cd18020">
    <property type="entry name" value="DEXHc_ASCC3_1"/>
    <property type="match status" value="1"/>
</dbReference>
<keyword evidence="7" id="KW-0378">Hydrolase</keyword>
<proteinExistence type="predicted"/>
<dbReference type="SUPFAM" id="SSF158702">
    <property type="entry name" value="Sec63 N-terminal domain-like"/>
    <property type="match status" value="2"/>
</dbReference>
<dbReference type="SUPFAM" id="SSF81296">
    <property type="entry name" value="E set domains"/>
    <property type="match status" value="1"/>
</dbReference>
<evidence type="ECO:0000256" key="11">
    <source>
        <dbReference type="ARBA" id="ARBA00023235"/>
    </source>
</evidence>
<dbReference type="Gene3D" id="3.40.50.300">
    <property type="entry name" value="P-loop containing nucleotide triphosphate hydrolases"/>
    <property type="match status" value="4"/>
</dbReference>
<dbReference type="FunFam" id="3.40.50.300:FF:000198">
    <property type="entry name" value="Activating signal cointegrator 1 complex subunit"/>
    <property type="match status" value="1"/>
</dbReference>
<evidence type="ECO:0000256" key="13">
    <source>
        <dbReference type="ARBA" id="ARBA00054527"/>
    </source>
</evidence>
<dbReference type="InterPro" id="IPR011545">
    <property type="entry name" value="DEAD/DEAH_box_helicase_dom"/>
</dbReference>
<dbReference type="FunFam" id="3.40.50.300:FF:000102">
    <property type="entry name" value="RNA helicase, activating signal cointegrator 1"/>
    <property type="match status" value="1"/>
</dbReference>
<dbReference type="CDD" id="cd18795">
    <property type="entry name" value="SF2_C_Ski2"/>
    <property type="match status" value="2"/>
</dbReference>
<keyword evidence="12" id="KW-0539">Nucleus</keyword>
<evidence type="ECO:0000256" key="3">
    <source>
        <dbReference type="ARBA" id="ARBA00022490"/>
    </source>
</evidence>
<dbReference type="InterPro" id="IPR001650">
    <property type="entry name" value="Helicase_C-like"/>
</dbReference>
<dbReference type="InterPro" id="IPR027417">
    <property type="entry name" value="P-loop_NTPase"/>
</dbReference>
<organism evidence="14">
    <name type="scientific">Cyprideis torosa</name>
    <dbReference type="NCBI Taxonomy" id="163714"/>
    <lineage>
        <taxon>Eukaryota</taxon>
        <taxon>Metazoa</taxon>
        <taxon>Ecdysozoa</taxon>
        <taxon>Arthropoda</taxon>
        <taxon>Crustacea</taxon>
        <taxon>Oligostraca</taxon>
        <taxon>Ostracoda</taxon>
        <taxon>Podocopa</taxon>
        <taxon>Podocopida</taxon>
        <taxon>Cytherocopina</taxon>
        <taxon>Cytheroidea</taxon>
        <taxon>Cytherideidae</taxon>
        <taxon>Cyprideis</taxon>
    </lineage>
</organism>
<evidence type="ECO:0000256" key="1">
    <source>
        <dbReference type="ARBA" id="ARBA00004324"/>
    </source>
</evidence>
<dbReference type="Pfam" id="PF00271">
    <property type="entry name" value="Helicase_C"/>
    <property type="match status" value="2"/>
</dbReference>
<dbReference type="InterPro" id="IPR014001">
    <property type="entry name" value="Helicase_ATP-bd"/>
</dbReference>
<keyword evidence="3" id="KW-0963">Cytoplasm</keyword>
<dbReference type="FunFam" id="2.60.40.150:FF:000004">
    <property type="entry name" value="RNA helicase, activating signal cointegrator 1"/>
    <property type="match status" value="1"/>
</dbReference>
<sequence>MASLLSPRGWSNGRNSTVGGVEVLSKMTSSREQPRLSNSMRRFMAEATSGFVEDDCCLDDQSMARSLLKLVIQKRKERADKECRISWSRLHTAVRRVVNETGCHECLDHLKELRSLVNSALFATESPGALVEDAVASLVERFGRKEKLDRADAAHIRTVYGPIGNSILEKVFKAVHTLLNSLPADVVSDLFRAEENGADDPDLRGHLKFGKDIEVPLQLNDDGLSNITVSPPSAYSSKGDTISTDEADALTRLMRESTAATTAAWYMKKEQEEDMLRMEMSELSASSMAPAIEEDTNEYDLRALEWDLAQAKTDGPSPRDLTDSVMSLLRAAAGKSDEGIQGELFDLLGFDRIEVIEKILSHRDPLLRSAETDTHRRRTVEKAVNKMDRAPPPISRQVVVLSEEEKRLQKQARKDERRMNRWVDKISTDEREDLQEEAMRAQEERARIMAEAARVPILRMKGAVQVEQYPHVYDSFAVAKQSSGYITGVKMSLPIGFEKEDNARFEKIHIPAAGKPPPDVGSDPVLIKHLDQIGQDVFSGMKSLNRIQSIVYETAYNTNENLLICAPTGAGKTNVALLTMTRQIKIQIENGVLRKDFKIVYVAPMKALAAEMTATFGKRLSPLGIIVRELTGDMQLTKTEILNTQVIVTTPEKWDVVTRKPGDVTLASQLKLLIIDEVHLLHGDRGPVVEALVARTLRQVESTQSMIRIVGLSATLPNYVDVAQFLRVVPYLGLFFFDGRFRPVPLATTFIGIKAVKALQQMQETDAVCFEEVKNFVCQGHQVMVFVHARNATVRTAQTLRDMANAQGQGSLFMPAQSGAYGLAQKAVSRSRNKPLRELFDYGFSTHHAGMLRSDRTLVERLFSEGHIKVLVCTATLAWGVNLPAHAVIIKGTEIYDAKQGQFVDLGILDVQQIFGRAGRPQFDQSGHGTIITNHEKLAHYLSLLTCQYPIESSFIKGLRDQLNAEISLGTVTSIDEAVEWLSYTYLFVRMRKNPHHYGIPLDAHREDPHLINFRRSLAVDAARYLDKVRDDELEELDRLKLEECALPVAGGTENTYGKVNILIQAHIARARLDAFSLVSDASYVIQNCSRIMRALFEIVLRKNWPLMAARILKLAIVIERQVWDFESPLRQFVALPPEVHDRLEALHLDPARLREMDAKEIGHLLRHVKIGKDVKHFVQSLPYLEVDAQIQPITRTVLRVRVQLKPEFKWNDRIHGGSSEPFWLWVEDPNSNFIHHHEYVTVTKKQVIKSEPVELVFTIPIFEPLPAQYYIKVMSDRWLGCDITFPISFLHLILPERHPPHTELLDLQPLPVTALKNPEFQSLYKFTHFNPIQTQIFHVLYHTDHNVLLGAPTGSGKTIAAEIAMFRVFRDQPGAKVVYIAPMKALVRERIIDWRERLERRLGRKVVELTGDTAPDIRSIQEAEVIVTTPEKWDGISRSWQTRSYVRSVSLIVIDEIHLLGEERGPVLEVIVSRAAFITSHTQRSLRVIGLSTALANAQDLAEWLGIEDGVGMFNFRPSVRPVPLEVHISGFPGKHYCPRMATMNKPTFRAIKEHSPAKPVLIFVSSRRQTRLTALDLIAFLATEDNPKEWLQMPDEDMEQLLPTVRDPNLRLCLAFGIGLHHAGLVEKDRKLVEELFVNQKIQVLIATATLAWGVNFPAHLVVVKGTEYYDGKQKRYVDFPITDVLQMMGRAGRPQFDDSVDAPIRGLPSGESPPLEAPQSHGKRNAPPFQPRPIRVRFEKNIVVVGFPRSEDLVKAFDYEFVDEKLYQFKSEEFWDNEDKETGELLGLGVAVILVHDIKKHFYKKFLYEPFPVESSLLHVLPDHINAEIVAGTLKSKQEALDYLTWTYFFRRLLQNPSYYNLESVEPQDVNVFLSSLVESSICALAAAGCVMVEDDDRTLIPLPSGRIASYYYLTHRDLARSCPLHVDPLTLDSPHSKVFLLLQAHISRLILPCIDYQTDLKSVLDQSIRILQAMVDVSTERGFLATTLRTITVIQQIVQARWIHEHPALTLPHVTHAHISCFKKFEGLPQLVFHVGAIYERLAGLLRSDFDENQIEDIFTVLRSYPLLLPRLTIKTSEGKEYEVPPNHTGLSNAKWICLPPDTEFALEIRLSRIGKPPPPIGRIVATHAGGGRRCHAPKFPKFKDEGWFLAIGQRETREILALKRAVGRKGMQTETLTCWTPQETGRLIYTFYLMSDCYLGIDQQFDLHLEICG</sequence>
<dbReference type="SUPFAM" id="SSF52540">
    <property type="entry name" value="P-loop containing nucleoside triphosphate hydrolases"/>
    <property type="match status" value="3"/>
</dbReference>
<keyword evidence="6" id="KW-0227">DNA damage</keyword>
<evidence type="ECO:0000256" key="5">
    <source>
        <dbReference type="ARBA" id="ARBA00022741"/>
    </source>
</evidence>
<dbReference type="SMART" id="SM00382">
    <property type="entry name" value="AAA"/>
    <property type="match status" value="2"/>
</dbReference>
<dbReference type="Gene3D" id="2.60.40.150">
    <property type="entry name" value="C2 domain"/>
    <property type="match status" value="2"/>
</dbReference>
<evidence type="ECO:0000313" key="14">
    <source>
        <dbReference type="EMBL" id="CAD7225403.1"/>
    </source>
</evidence>
<dbReference type="Pfam" id="PF23445">
    <property type="entry name" value="WHD_SNRNP200"/>
    <property type="match status" value="2"/>
</dbReference>
<dbReference type="FunFam" id="2.60.40.150:FF:000113">
    <property type="entry name" value="activating signal cointegrator 1 complex subunit 3"/>
    <property type="match status" value="1"/>
</dbReference>
<dbReference type="InterPro" id="IPR050474">
    <property type="entry name" value="Hel308_SKI2-like"/>
</dbReference>
<dbReference type="FunFam" id="3.40.50.300:FF:000062">
    <property type="entry name" value="U5 small nuclear ribonucleoprotein helicase"/>
    <property type="match status" value="1"/>
</dbReference>
<evidence type="ECO:0000256" key="7">
    <source>
        <dbReference type="ARBA" id="ARBA00022801"/>
    </source>
</evidence>
<dbReference type="SUPFAM" id="SSF46785">
    <property type="entry name" value="Winged helix' DNA-binding domain"/>
    <property type="match status" value="1"/>
</dbReference>
<dbReference type="PANTHER" id="PTHR47961:SF13">
    <property type="entry name" value="ACTIVATING SIGNAL COINTEGRATOR 1 COMPLEX SUBUNIT 3"/>
    <property type="match status" value="1"/>
</dbReference>
<keyword evidence="4" id="KW-0677">Repeat</keyword>
<comment type="function">
    <text evidence="13">Catalyzes the ATP-dependent unwinding of U4/U6 RNA duplices, an essential step in the assembly of a catalytically active spliceosome. Plays a role in pre-mRNA splicing.</text>
</comment>
<evidence type="ECO:0000256" key="12">
    <source>
        <dbReference type="ARBA" id="ARBA00023242"/>
    </source>
</evidence>
<comment type="subcellular location">
    <subcellularLocation>
        <location evidence="2">Cytoplasm</location>
        <location evidence="2">Cytosol</location>
    </subcellularLocation>
    <subcellularLocation>
        <location evidence="1">Nucleus speckle</location>
    </subcellularLocation>
</comment>
<dbReference type="PROSITE" id="PS51192">
    <property type="entry name" value="HELICASE_ATP_BIND_1"/>
    <property type="match status" value="2"/>
</dbReference>
<dbReference type="FunFam" id="3.40.50.300:FF:000231">
    <property type="entry name" value="Activating signal cointegrator 1 complex subunit 3"/>
    <property type="match status" value="1"/>
</dbReference>
<evidence type="ECO:0000256" key="8">
    <source>
        <dbReference type="ARBA" id="ARBA00022806"/>
    </source>
</evidence>
<dbReference type="PROSITE" id="PS51194">
    <property type="entry name" value="HELICASE_CTER"/>
    <property type="match status" value="2"/>
</dbReference>
<keyword evidence="8" id="KW-0347">Helicase</keyword>
<dbReference type="InterPro" id="IPR004179">
    <property type="entry name" value="Sec63-dom"/>
</dbReference>
<dbReference type="GO" id="GO:0004386">
    <property type="term" value="F:helicase activity"/>
    <property type="evidence" value="ECO:0007669"/>
    <property type="project" value="UniProtKB-KW"/>
</dbReference>
<keyword evidence="5" id="KW-0547">Nucleotide-binding</keyword>
<dbReference type="SMART" id="SM00490">
    <property type="entry name" value="HELICc"/>
    <property type="match status" value="2"/>
</dbReference>
<dbReference type="GO" id="GO:0005634">
    <property type="term" value="C:nucleus"/>
    <property type="evidence" value="ECO:0007669"/>
    <property type="project" value="TreeGrafter"/>
</dbReference>
<dbReference type="InterPro" id="IPR014756">
    <property type="entry name" value="Ig_E-set"/>
</dbReference>
<dbReference type="SMART" id="SM00973">
    <property type="entry name" value="Sec63"/>
    <property type="match status" value="2"/>
</dbReference>
<accession>A0A7R8W5S6</accession>
<reference evidence="14" key="1">
    <citation type="submission" date="2020-11" db="EMBL/GenBank/DDBJ databases">
        <authorList>
            <person name="Tran Van P."/>
        </authorList>
    </citation>
    <scope>NUCLEOTIDE SEQUENCE</scope>
</reference>
<name>A0A7R8W5S6_9CRUS</name>
<dbReference type="EMBL" id="OB660564">
    <property type="protein sequence ID" value="CAD7225403.1"/>
    <property type="molecule type" value="Genomic_DNA"/>
</dbReference>
<evidence type="ECO:0000256" key="9">
    <source>
        <dbReference type="ARBA" id="ARBA00022840"/>
    </source>
</evidence>
<dbReference type="InterPro" id="IPR058856">
    <property type="entry name" value="ASCC3_N"/>
</dbReference>
<dbReference type="InterPro" id="IPR035892">
    <property type="entry name" value="C2_domain_sf"/>
</dbReference>
<protein>
    <submittedName>
        <fullName evidence="14">Uncharacterized protein</fullName>
    </submittedName>
</protein>
<dbReference type="Gene3D" id="1.10.10.10">
    <property type="entry name" value="Winged helix-like DNA-binding domain superfamily/Winged helix DNA-binding domain"/>
    <property type="match status" value="2"/>
</dbReference>
<dbReference type="Pfam" id="PF02889">
    <property type="entry name" value="Sec63"/>
    <property type="match status" value="2"/>
</dbReference>
<dbReference type="InterPro" id="IPR036388">
    <property type="entry name" value="WH-like_DNA-bd_sf"/>
</dbReference>
<dbReference type="GO" id="GO:0005524">
    <property type="term" value="F:ATP binding"/>
    <property type="evidence" value="ECO:0007669"/>
    <property type="project" value="UniProtKB-KW"/>
</dbReference>
<dbReference type="InterPro" id="IPR057842">
    <property type="entry name" value="WH_MER3"/>
</dbReference>
<dbReference type="GO" id="GO:0016787">
    <property type="term" value="F:hydrolase activity"/>
    <property type="evidence" value="ECO:0007669"/>
    <property type="project" value="UniProtKB-KW"/>
</dbReference>
<dbReference type="GO" id="GO:0180022">
    <property type="term" value="C:RQC-trigger complex"/>
    <property type="evidence" value="ECO:0007669"/>
    <property type="project" value="UniProtKB-ARBA"/>
</dbReference>
<dbReference type="Pfam" id="PF26582">
    <property type="entry name" value="ASCC3_N"/>
    <property type="match status" value="1"/>
</dbReference>
<dbReference type="SMART" id="SM00487">
    <property type="entry name" value="DEXDc"/>
    <property type="match status" value="2"/>
</dbReference>
<evidence type="ECO:0000256" key="4">
    <source>
        <dbReference type="ARBA" id="ARBA00022737"/>
    </source>
</evidence>
<keyword evidence="11" id="KW-0413">Isomerase</keyword>
<dbReference type="Gene3D" id="1.10.150.20">
    <property type="entry name" value="5' to 3' exonuclease, C-terminal subdomain"/>
    <property type="match status" value="1"/>
</dbReference>